<dbReference type="FunFam" id="3.40.50.300:FF:002432">
    <property type="entry name" value="ATP synthase subunit alpha, mitochondrial"/>
    <property type="match status" value="2"/>
</dbReference>
<dbReference type="Pfam" id="PF02874">
    <property type="entry name" value="ATP-synt_ab_N"/>
    <property type="match status" value="1"/>
</dbReference>
<comment type="similarity">
    <text evidence="2 11">Belongs to the ATPase alpha/beta chains family.</text>
</comment>
<comment type="caution">
    <text evidence="16">The sequence shown here is derived from an EMBL/GenBank/DDBJ whole genome shotgun (WGS) entry which is preliminary data.</text>
</comment>
<dbReference type="Pfam" id="PF00306">
    <property type="entry name" value="ATP-synt_ab_C"/>
    <property type="match status" value="1"/>
</dbReference>
<dbReference type="InterPro" id="IPR000793">
    <property type="entry name" value="ATP_synth_asu_C"/>
</dbReference>
<dbReference type="Pfam" id="PF00006">
    <property type="entry name" value="ATP-synt_ab"/>
    <property type="match status" value="2"/>
</dbReference>
<evidence type="ECO:0000256" key="4">
    <source>
        <dbReference type="ARBA" id="ARBA00022741"/>
    </source>
</evidence>
<reference evidence="16" key="1">
    <citation type="submission" date="2019-09" db="EMBL/GenBank/DDBJ databases">
        <title>Bird 10,000 Genomes (B10K) Project - Family phase.</title>
        <authorList>
            <person name="Zhang G."/>
        </authorList>
    </citation>
    <scope>NUCLEOTIDE SEQUENCE</scope>
    <source>
        <strain evidence="16">B10K-DU-025-06</strain>
        <tissue evidence="16">Mixed tissue sample</tissue>
    </source>
</reference>
<dbReference type="InterPro" id="IPR020003">
    <property type="entry name" value="ATPase_a/bsu_AS"/>
</dbReference>
<dbReference type="SUPFAM" id="SSF52540">
    <property type="entry name" value="P-loop containing nucleoside triphosphate hydrolases"/>
    <property type="match status" value="1"/>
</dbReference>
<dbReference type="CDD" id="cd18113">
    <property type="entry name" value="ATP-synt_F1_alpha_C"/>
    <property type="match status" value="1"/>
</dbReference>
<dbReference type="InterPro" id="IPR023366">
    <property type="entry name" value="ATP_synth_asu-like_sf"/>
</dbReference>
<dbReference type="PANTHER" id="PTHR48082:SF2">
    <property type="entry name" value="ATP SYNTHASE SUBUNIT ALPHA, MITOCHONDRIAL"/>
    <property type="match status" value="1"/>
</dbReference>
<keyword evidence="10 12" id="KW-0066">ATP synthesis</keyword>
<comment type="function">
    <text evidence="12">Produces ATP from ADP in the presence of a proton gradient across the membrane.</text>
</comment>
<dbReference type="InterPro" id="IPR000194">
    <property type="entry name" value="ATPase_F1/V1/A1_a/bsu_nucl-bd"/>
</dbReference>
<evidence type="ECO:0000256" key="8">
    <source>
        <dbReference type="ARBA" id="ARBA00023136"/>
    </source>
</evidence>
<keyword evidence="6 12" id="KW-0067">ATP-binding</keyword>
<keyword evidence="9 12" id="KW-0139">CF(1)</keyword>
<keyword evidence="7 11" id="KW-0406">Ion transport</keyword>
<evidence type="ECO:0000256" key="7">
    <source>
        <dbReference type="ARBA" id="ARBA00023065"/>
    </source>
</evidence>
<keyword evidence="17" id="KW-1185">Reference proteome</keyword>
<organism evidence="16 17">
    <name type="scientific">Eolophus roseicapilla</name>
    <name type="common">Galah cockatoo</name>
    <name type="synonym">Cacatua roseicapilla</name>
    <dbReference type="NCBI Taxonomy" id="176039"/>
    <lineage>
        <taxon>Eukaryota</taxon>
        <taxon>Metazoa</taxon>
        <taxon>Chordata</taxon>
        <taxon>Craniata</taxon>
        <taxon>Vertebrata</taxon>
        <taxon>Euteleostomi</taxon>
        <taxon>Archelosauria</taxon>
        <taxon>Archosauria</taxon>
        <taxon>Dinosauria</taxon>
        <taxon>Saurischia</taxon>
        <taxon>Theropoda</taxon>
        <taxon>Coelurosauria</taxon>
        <taxon>Aves</taxon>
        <taxon>Neognathae</taxon>
        <taxon>Neoaves</taxon>
        <taxon>Telluraves</taxon>
        <taxon>Australaves</taxon>
        <taxon>Psittaciformes</taxon>
        <taxon>Cacatuidae</taxon>
        <taxon>Eolophus</taxon>
    </lineage>
</organism>
<evidence type="ECO:0000256" key="12">
    <source>
        <dbReference type="RuleBase" id="RU003551"/>
    </source>
</evidence>
<keyword evidence="4 12" id="KW-0547">Nucleotide-binding</keyword>
<feature type="domain" description="ATPase F1/V1/A1 complex alpha/beta subunit N-terminal" evidence="15">
    <location>
        <begin position="1"/>
        <end position="32"/>
    </location>
</feature>
<dbReference type="Gene3D" id="3.40.50.300">
    <property type="entry name" value="P-loop containing nucleotide triphosphate hydrolases"/>
    <property type="match status" value="2"/>
</dbReference>
<proteinExistence type="inferred from homology"/>
<gene>
    <name evidence="16" type="primary">Atp5f1a_2</name>
    <name evidence="16" type="ORF">EOLROS_R05637</name>
</gene>
<evidence type="ECO:0000256" key="1">
    <source>
        <dbReference type="ARBA" id="ARBA00004370"/>
    </source>
</evidence>
<protein>
    <recommendedName>
        <fullName evidence="12">ATP synthase subunit alpha</fullName>
    </recommendedName>
</protein>
<dbReference type="AlphaFoldDB" id="A0A851Y9I7"/>
<evidence type="ECO:0000256" key="6">
    <source>
        <dbReference type="ARBA" id="ARBA00022840"/>
    </source>
</evidence>
<dbReference type="PROSITE" id="PS00152">
    <property type="entry name" value="ATPASE_ALPHA_BETA"/>
    <property type="match status" value="1"/>
</dbReference>
<feature type="domain" description="ATPase F1/V1/A1 complex alpha/beta subunit nucleotide-binding" evidence="13">
    <location>
        <begin position="89"/>
        <end position="122"/>
    </location>
</feature>
<feature type="domain" description="ATP synthase alpha subunit C-terminal" evidence="14">
    <location>
        <begin position="284"/>
        <end position="409"/>
    </location>
</feature>
<dbReference type="Gene3D" id="2.40.30.20">
    <property type="match status" value="1"/>
</dbReference>
<comment type="subcellular location">
    <subcellularLocation>
        <location evidence="1">Membrane</location>
    </subcellularLocation>
</comment>
<keyword evidence="3 11" id="KW-0813">Transport</keyword>
<keyword evidence="8" id="KW-0472">Membrane</keyword>
<dbReference type="SUPFAM" id="SSF50615">
    <property type="entry name" value="N-terminal domain of alpha and beta subunits of F1 ATP synthase"/>
    <property type="match status" value="1"/>
</dbReference>
<feature type="non-terminal residue" evidence="16">
    <location>
        <position position="1"/>
    </location>
</feature>
<evidence type="ECO:0000256" key="5">
    <source>
        <dbReference type="ARBA" id="ARBA00022781"/>
    </source>
</evidence>
<accession>A0A851Y9I7</accession>
<dbReference type="GO" id="GO:0045259">
    <property type="term" value="C:proton-transporting ATP synthase complex"/>
    <property type="evidence" value="ECO:0007669"/>
    <property type="project" value="UniProtKB-KW"/>
</dbReference>
<dbReference type="HAMAP" id="MF_01346">
    <property type="entry name" value="ATP_synth_alpha_bact"/>
    <property type="match status" value="1"/>
</dbReference>
<feature type="domain" description="ATPase F1/V1/A1 complex alpha/beta subunit nucleotide-binding" evidence="13">
    <location>
        <begin position="129"/>
        <end position="277"/>
    </location>
</feature>
<evidence type="ECO:0000256" key="10">
    <source>
        <dbReference type="ARBA" id="ARBA00023310"/>
    </source>
</evidence>
<evidence type="ECO:0000256" key="3">
    <source>
        <dbReference type="ARBA" id="ARBA00022448"/>
    </source>
</evidence>
<dbReference type="InterPro" id="IPR038376">
    <property type="entry name" value="ATP_synth_asu_C_sf"/>
</dbReference>
<dbReference type="InterPro" id="IPR005294">
    <property type="entry name" value="ATP_synth_F1_asu"/>
</dbReference>
<keyword evidence="5 11" id="KW-0375">Hydrogen ion transport</keyword>
<evidence type="ECO:0000313" key="16">
    <source>
        <dbReference type="EMBL" id="NXD73943.1"/>
    </source>
</evidence>
<dbReference type="GO" id="GO:0005524">
    <property type="term" value="F:ATP binding"/>
    <property type="evidence" value="ECO:0007669"/>
    <property type="project" value="UniProtKB-KW"/>
</dbReference>
<dbReference type="SUPFAM" id="SSF47917">
    <property type="entry name" value="C-terminal domain of alpha and beta subunits of F1 ATP synthase"/>
    <property type="match status" value="1"/>
</dbReference>
<dbReference type="Proteomes" id="UP000637704">
    <property type="component" value="Unassembled WGS sequence"/>
</dbReference>
<evidence type="ECO:0000313" key="17">
    <source>
        <dbReference type="Proteomes" id="UP000637704"/>
    </source>
</evidence>
<dbReference type="InterPro" id="IPR027417">
    <property type="entry name" value="P-loop_NTPase"/>
</dbReference>
<evidence type="ECO:0000259" key="13">
    <source>
        <dbReference type="Pfam" id="PF00006"/>
    </source>
</evidence>
<dbReference type="CDD" id="cd01132">
    <property type="entry name" value="F1-ATPase_alpha_CD"/>
    <property type="match status" value="1"/>
</dbReference>
<evidence type="ECO:0000256" key="2">
    <source>
        <dbReference type="ARBA" id="ARBA00008936"/>
    </source>
</evidence>
<feature type="non-terminal residue" evidence="16">
    <location>
        <position position="415"/>
    </location>
</feature>
<dbReference type="NCBIfam" id="TIGR00962">
    <property type="entry name" value="atpA"/>
    <property type="match status" value="1"/>
</dbReference>
<evidence type="ECO:0000259" key="15">
    <source>
        <dbReference type="Pfam" id="PF02874"/>
    </source>
</evidence>
<dbReference type="GO" id="GO:0046933">
    <property type="term" value="F:proton-transporting ATP synthase activity, rotational mechanism"/>
    <property type="evidence" value="ECO:0007669"/>
    <property type="project" value="InterPro"/>
</dbReference>
<dbReference type="PANTHER" id="PTHR48082">
    <property type="entry name" value="ATP SYNTHASE SUBUNIT ALPHA, MITOCHONDRIAL"/>
    <property type="match status" value="1"/>
</dbReference>
<dbReference type="InterPro" id="IPR033732">
    <property type="entry name" value="ATP_synth_F1_a_nt-bd_dom"/>
</dbReference>
<dbReference type="InterPro" id="IPR036121">
    <property type="entry name" value="ATPase_F1/V1/A1_a/bsu_N_sf"/>
</dbReference>
<name>A0A851Y9I7_EOLRO</name>
<evidence type="ECO:0000256" key="11">
    <source>
        <dbReference type="RuleBase" id="RU000339"/>
    </source>
</evidence>
<dbReference type="EMBL" id="WBNI01003705">
    <property type="protein sequence ID" value="NXD73943.1"/>
    <property type="molecule type" value="Genomic_DNA"/>
</dbReference>
<evidence type="ECO:0000259" key="14">
    <source>
        <dbReference type="Pfam" id="PF00306"/>
    </source>
</evidence>
<dbReference type="GO" id="GO:0043531">
    <property type="term" value="F:ADP binding"/>
    <property type="evidence" value="ECO:0007669"/>
    <property type="project" value="TreeGrafter"/>
</dbReference>
<sequence length="415" mass="45123">GMSLNLEPDNVGVVVFGNDRLIKEGDVVKRTGAIVDVPVGEELLGRVVDALGNPIDGKGPVTSKTRRRVGLKAPGIIPRISVREPMQTGIKAVDSLVPIGRGQRELIIGDRQTGHDEVMYSVCLKLFPDAMKYTIVVSATASDAAPLQYLAPYSGCSMGEYFRDNGKHALIIYDDLSKQAVAYRQMSLLLRRPPGREAYPGDVFYLHSRLLERAAKMNDSFGGGSLTALPVIETQAGDVSAYIPTNVISITDGQIFLETELFYKGVRPAINVGLSVSRVGSAAQTRAMKQVAGTMKLELAQYREVAAFAQFGSDLDAATQQLLNRGVRLTELLKQGQYVPMAIEEQVAVIYAGVRGHLDKLEPSKITKFESAFLAHILSQHQVLLSTIRTEGKISDQTEAKLKEVVTSFLATFEA</sequence>
<evidence type="ECO:0000256" key="9">
    <source>
        <dbReference type="ARBA" id="ARBA00023196"/>
    </source>
</evidence>
<dbReference type="InterPro" id="IPR004100">
    <property type="entry name" value="ATPase_F1/V1/A1_a/bsu_N"/>
</dbReference>
<dbReference type="Gene3D" id="1.20.150.20">
    <property type="entry name" value="ATP synthase alpha/beta chain, C-terminal domain"/>
    <property type="match status" value="1"/>
</dbReference>
<dbReference type="FunFam" id="1.20.150.20:FF:000001">
    <property type="entry name" value="ATP synthase subunit alpha"/>
    <property type="match status" value="1"/>
</dbReference>